<evidence type="ECO:0000313" key="2">
    <source>
        <dbReference type="Proteomes" id="UP000295832"/>
    </source>
</evidence>
<gene>
    <name evidence="1" type="ORF">C7959_13024</name>
</gene>
<protein>
    <submittedName>
        <fullName evidence="1">Uncharacterized protein</fullName>
    </submittedName>
</protein>
<dbReference type="AlphaFoldDB" id="A0A4R8H024"/>
<organism evidence="1 2">
    <name type="scientific">Orenia marismortui</name>
    <dbReference type="NCBI Taxonomy" id="46469"/>
    <lineage>
        <taxon>Bacteria</taxon>
        <taxon>Bacillati</taxon>
        <taxon>Bacillota</taxon>
        <taxon>Clostridia</taxon>
        <taxon>Halanaerobiales</taxon>
        <taxon>Halobacteroidaceae</taxon>
        <taxon>Orenia</taxon>
    </lineage>
</organism>
<evidence type="ECO:0000313" key="1">
    <source>
        <dbReference type="EMBL" id="TDX48297.1"/>
    </source>
</evidence>
<dbReference type="Proteomes" id="UP000295832">
    <property type="component" value="Unassembled WGS sequence"/>
</dbReference>
<dbReference type="RefSeq" id="WP_134118214.1">
    <property type="nucleotide sequence ID" value="NZ_SOEG01000030.1"/>
</dbReference>
<keyword evidence="2" id="KW-1185">Reference proteome</keyword>
<accession>A0A4R8H024</accession>
<name>A0A4R8H024_9FIRM</name>
<comment type="caution">
    <text evidence="1">The sequence shown here is derived from an EMBL/GenBank/DDBJ whole genome shotgun (WGS) entry which is preliminary data.</text>
</comment>
<sequence>MERIELEPCYPKGQTLKMQLEKIKEEYNEVLEASKLSHKIQELLDLKQTIVGYYHIQHGQKWKNKLLDSKLAKKPYYSEKSLEYFWRYYDDPNVREKFKIKIGELFWLADIVINQMISKDLLKIFLGHHKQKLESRKKQWAKENKKENKEVI</sequence>
<reference evidence="1 2" key="1">
    <citation type="submission" date="2019-03" db="EMBL/GenBank/DDBJ databases">
        <title>Subsurface microbial communities from deep shales in Ohio and West Virginia, USA.</title>
        <authorList>
            <person name="Wrighton K."/>
        </authorList>
    </citation>
    <scope>NUCLEOTIDE SEQUENCE [LARGE SCALE GENOMIC DNA]</scope>
    <source>
        <strain evidence="1 2">MSL 6dP</strain>
    </source>
</reference>
<dbReference type="EMBL" id="SOEG01000030">
    <property type="protein sequence ID" value="TDX48297.1"/>
    <property type="molecule type" value="Genomic_DNA"/>
</dbReference>
<proteinExistence type="predicted"/>